<dbReference type="AlphaFoldDB" id="A0A974HKN1"/>
<proteinExistence type="predicted"/>
<evidence type="ECO:0000313" key="1">
    <source>
        <dbReference type="EMBL" id="OCT81305.1"/>
    </source>
</evidence>
<sequence>MSALMCPLMCPLRADSGREHHEIMQVTDNMICRSRIPGRCGLTRRRKAYQINMFLPESGIRNDMARCLAASDFISTGL</sequence>
<protein>
    <submittedName>
        <fullName evidence="1">Uncharacterized protein</fullName>
    </submittedName>
</protein>
<dbReference type="Proteomes" id="UP000694892">
    <property type="component" value="Chromosome 5L"/>
</dbReference>
<dbReference type="EMBL" id="CM004474">
    <property type="protein sequence ID" value="OCT81305.1"/>
    <property type="molecule type" value="Genomic_DNA"/>
</dbReference>
<organism evidence="1 2">
    <name type="scientific">Xenopus laevis</name>
    <name type="common">African clawed frog</name>
    <dbReference type="NCBI Taxonomy" id="8355"/>
    <lineage>
        <taxon>Eukaryota</taxon>
        <taxon>Metazoa</taxon>
        <taxon>Chordata</taxon>
        <taxon>Craniata</taxon>
        <taxon>Vertebrata</taxon>
        <taxon>Euteleostomi</taxon>
        <taxon>Amphibia</taxon>
        <taxon>Batrachia</taxon>
        <taxon>Anura</taxon>
        <taxon>Pipoidea</taxon>
        <taxon>Pipidae</taxon>
        <taxon>Xenopodinae</taxon>
        <taxon>Xenopus</taxon>
        <taxon>Xenopus</taxon>
    </lineage>
</organism>
<accession>A0A974HKN1</accession>
<evidence type="ECO:0000313" key="2">
    <source>
        <dbReference type="Proteomes" id="UP000694892"/>
    </source>
</evidence>
<gene>
    <name evidence="1" type="ORF">XELAEV_18028123mg</name>
</gene>
<reference evidence="2" key="1">
    <citation type="journal article" date="2016" name="Nature">
        <title>Genome evolution in the allotetraploid frog Xenopus laevis.</title>
        <authorList>
            <person name="Session A.M."/>
            <person name="Uno Y."/>
            <person name="Kwon T."/>
            <person name="Chapman J.A."/>
            <person name="Toyoda A."/>
            <person name="Takahashi S."/>
            <person name="Fukui A."/>
            <person name="Hikosaka A."/>
            <person name="Suzuki A."/>
            <person name="Kondo M."/>
            <person name="van Heeringen S.J."/>
            <person name="Quigley I."/>
            <person name="Heinz S."/>
            <person name="Ogino H."/>
            <person name="Ochi H."/>
            <person name="Hellsten U."/>
            <person name="Lyons J.B."/>
            <person name="Simakov O."/>
            <person name="Putnam N."/>
            <person name="Stites J."/>
            <person name="Kuroki Y."/>
            <person name="Tanaka T."/>
            <person name="Michiue T."/>
            <person name="Watanabe M."/>
            <person name="Bogdanovic O."/>
            <person name="Lister R."/>
            <person name="Georgiou G."/>
            <person name="Paranjpe S.S."/>
            <person name="van Kruijsbergen I."/>
            <person name="Shu S."/>
            <person name="Carlson J."/>
            <person name="Kinoshita T."/>
            <person name="Ohta Y."/>
            <person name="Mawaribuchi S."/>
            <person name="Jenkins J."/>
            <person name="Grimwood J."/>
            <person name="Schmutz J."/>
            <person name="Mitros T."/>
            <person name="Mozaffari S.V."/>
            <person name="Suzuki Y."/>
            <person name="Haramoto Y."/>
            <person name="Yamamoto T.S."/>
            <person name="Takagi C."/>
            <person name="Heald R."/>
            <person name="Miller K."/>
            <person name="Haudenschild C."/>
            <person name="Kitzman J."/>
            <person name="Nakayama T."/>
            <person name="Izutsu Y."/>
            <person name="Robert J."/>
            <person name="Fortriede J."/>
            <person name="Burns K."/>
            <person name="Lotay V."/>
            <person name="Karimi K."/>
            <person name="Yasuoka Y."/>
            <person name="Dichmann D.S."/>
            <person name="Flajnik M.F."/>
            <person name="Houston D.W."/>
            <person name="Shendure J."/>
            <person name="DuPasquier L."/>
            <person name="Vize P.D."/>
            <person name="Zorn A.M."/>
            <person name="Ito M."/>
            <person name="Marcotte E.M."/>
            <person name="Wallingford J.B."/>
            <person name="Ito Y."/>
            <person name="Asashima M."/>
            <person name="Ueno N."/>
            <person name="Matsuda Y."/>
            <person name="Veenstra G.J."/>
            <person name="Fujiyama A."/>
            <person name="Harland R.M."/>
            <person name="Taira M."/>
            <person name="Rokhsar D.S."/>
        </authorList>
    </citation>
    <scope>NUCLEOTIDE SEQUENCE [LARGE SCALE GENOMIC DNA]</scope>
    <source>
        <strain evidence="2">J</strain>
    </source>
</reference>
<name>A0A974HKN1_XENLA</name>